<proteinExistence type="predicted"/>
<dbReference type="InterPro" id="IPR004704">
    <property type="entry name" value="PTS_IID_man"/>
</dbReference>
<dbReference type="InterPro" id="IPR050303">
    <property type="entry name" value="GatZ_KbaZ_carbometab"/>
</dbReference>
<feature type="transmembrane region" description="Helical" evidence="1">
    <location>
        <begin position="240"/>
        <end position="258"/>
    </location>
</feature>
<dbReference type="PROSITE" id="PS51108">
    <property type="entry name" value="PTS_EIID"/>
    <property type="match status" value="1"/>
</dbReference>
<keyword evidence="1" id="KW-0812">Transmembrane</keyword>
<protein>
    <submittedName>
        <fullName evidence="2">PTS system mannose/fructose/sorbose family transporter subunit IID</fullName>
    </submittedName>
</protein>
<dbReference type="RefSeq" id="WP_046326521.1">
    <property type="nucleotide sequence ID" value="NZ_CP084389.1"/>
</dbReference>
<dbReference type="GO" id="GO:0005886">
    <property type="term" value="C:plasma membrane"/>
    <property type="evidence" value="ECO:0007669"/>
    <property type="project" value="TreeGrafter"/>
</dbReference>
<keyword evidence="3" id="KW-1185">Reference proteome</keyword>
<organism evidence="2 3">
    <name type="scientific">Lactobacillus helsingborgensis</name>
    <dbReference type="NCBI Taxonomy" id="1218494"/>
    <lineage>
        <taxon>Bacteria</taxon>
        <taxon>Bacillati</taxon>
        <taxon>Bacillota</taxon>
        <taxon>Bacilli</taxon>
        <taxon>Lactobacillales</taxon>
        <taxon>Lactobacillaceae</taxon>
        <taxon>Lactobacillus</taxon>
    </lineage>
</organism>
<keyword evidence="1" id="KW-0472">Membrane</keyword>
<dbReference type="GO" id="GO:0009401">
    <property type="term" value="P:phosphoenolpyruvate-dependent sugar phosphotransferase system"/>
    <property type="evidence" value="ECO:0007669"/>
    <property type="project" value="InterPro"/>
</dbReference>
<sequence>MTNQDDKQTSVAQEAKPERLTKKELRSIFLRYMFLPESAMSYEKMHGAAWAVSYMPLGNKYYKNNDQAYQRLLKRHSPFYNTEPQTGQLVNGIVASLEEQIGMGNTNVSEEMPVDVKASLMGPLAGIGDSLMQGILIPTLLSIAMGLSKGGSPLGPLFYIVTYAVIITIVEIVCFKGGYKLGVSAVDKIVGESAKRLTNMFTVLGTIVIGGLAASTIALKTTVKIPFGSQTKPLETIIDGFFPGLLPLIAVLFTFWLISSKRMSANKVILILTVAATVGVLIKFL</sequence>
<feature type="transmembrane region" description="Helical" evidence="1">
    <location>
        <begin position="157"/>
        <end position="179"/>
    </location>
</feature>
<dbReference type="PANTHER" id="PTHR32502">
    <property type="entry name" value="N-ACETYLGALACTOSAMINE PERMEASE II COMPONENT-RELATED"/>
    <property type="match status" value="1"/>
</dbReference>
<keyword evidence="1" id="KW-1133">Transmembrane helix</keyword>
<dbReference type="AlphaFoldDB" id="A0AA47B428"/>
<dbReference type="Proteomes" id="UP001164557">
    <property type="component" value="Chromosome"/>
</dbReference>
<evidence type="ECO:0000313" key="3">
    <source>
        <dbReference type="Proteomes" id="UP001164557"/>
    </source>
</evidence>
<dbReference type="Pfam" id="PF03613">
    <property type="entry name" value="EIID-AGA"/>
    <property type="match status" value="1"/>
</dbReference>
<evidence type="ECO:0000313" key="2">
    <source>
        <dbReference type="EMBL" id="UZX29730.1"/>
    </source>
</evidence>
<dbReference type="PANTHER" id="PTHR32502:SF23">
    <property type="entry name" value="TRANSPORT PROTEIN, PTS SYSTEM"/>
    <property type="match status" value="1"/>
</dbReference>
<feature type="transmembrane region" description="Helical" evidence="1">
    <location>
        <begin position="200"/>
        <end position="220"/>
    </location>
</feature>
<accession>A0AA47B428</accession>
<feature type="transmembrane region" description="Helical" evidence="1">
    <location>
        <begin position="265"/>
        <end position="284"/>
    </location>
</feature>
<feature type="transmembrane region" description="Helical" evidence="1">
    <location>
        <begin position="124"/>
        <end position="145"/>
    </location>
</feature>
<evidence type="ECO:0000256" key="1">
    <source>
        <dbReference type="SAM" id="Phobius"/>
    </source>
</evidence>
<name>A0AA47B428_9LACO</name>
<reference evidence="2" key="1">
    <citation type="submission" date="2021-09" db="EMBL/GenBank/DDBJ databases">
        <title>Lactobacillus species from Apis mellifera, Switzerland.</title>
        <authorList>
            <person name="Pfister J."/>
            <person name="Brown A."/>
            <person name="Neumann P."/>
            <person name="Collaud A."/>
            <person name="Retschnig G."/>
            <person name="Perreten V."/>
        </authorList>
    </citation>
    <scope>NUCLEOTIDE SEQUENCE</scope>
    <source>
        <strain evidence="2">IBH002</strain>
    </source>
</reference>
<gene>
    <name evidence="2" type="ORF">LDX53_00345</name>
</gene>
<dbReference type="EMBL" id="CP084389">
    <property type="protein sequence ID" value="UZX29730.1"/>
    <property type="molecule type" value="Genomic_DNA"/>
</dbReference>